<feature type="region of interest" description="Disordered" evidence="8">
    <location>
        <begin position="1300"/>
        <end position="1320"/>
    </location>
</feature>
<evidence type="ECO:0000256" key="8">
    <source>
        <dbReference type="SAM" id="MobiDB-lite"/>
    </source>
</evidence>
<evidence type="ECO:0000256" key="4">
    <source>
        <dbReference type="ARBA" id="ARBA00022842"/>
    </source>
</evidence>
<feature type="binding site" evidence="6">
    <location>
        <position position="971"/>
    </location>
    <ligand>
        <name>Mg(2+)</name>
        <dbReference type="ChEBI" id="CHEBI:18420"/>
        <label>1</label>
    </ligand>
</feature>
<dbReference type="GO" id="GO:0006284">
    <property type="term" value="P:base-excision repair"/>
    <property type="evidence" value="ECO:0007669"/>
    <property type="project" value="TreeGrafter"/>
</dbReference>
<dbReference type="InterPro" id="IPR005135">
    <property type="entry name" value="Endo/exonuclease/phosphatase"/>
</dbReference>
<feature type="binding site" evidence="6">
    <location>
        <position position="1196"/>
    </location>
    <ligand>
        <name>Mg(2+)</name>
        <dbReference type="ChEBI" id="CHEBI:18420"/>
        <label>1</label>
    </ligand>
</feature>
<evidence type="ECO:0000256" key="5">
    <source>
        <dbReference type="PIRSR" id="PIRSR604808-1"/>
    </source>
</evidence>
<dbReference type="Gene3D" id="3.60.10.10">
    <property type="entry name" value="Endonuclease/exonuclease/phosphatase"/>
    <property type="match status" value="1"/>
</dbReference>
<dbReference type="InterPro" id="IPR004808">
    <property type="entry name" value="AP_endonuc_1"/>
</dbReference>
<feature type="compositionally biased region" description="Polar residues" evidence="8">
    <location>
        <begin position="1309"/>
        <end position="1320"/>
    </location>
</feature>
<dbReference type="STRING" id="246404.A0A507DHH8"/>
<feature type="active site" description="Proton acceptor" evidence="5">
    <location>
        <position position="1196"/>
    </location>
</feature>
<dbReference type="GO" id="GO:0046872">
    <property type="term" value="F:metal ion binding"/>
    <property type="evidence" value="ECO:0007669"/>
    <property type="project" value="UniProtKB-KW"/>
</dbReference>
<accession>A0A507DHH8</accession>
<dbReference type="GO" id="GO:0008311">
    <property type="term" value="F:double-stranded DNA 3'-5' DNA exonuclease activity"/>
    <property type="evidence" value="ECO:0007669"/>
    <property type="project" value="TreeGrafter"/>
</dbReference>
<keyword evidence="3" id="KW-0378">Hydrolase</keyword>
<dbReference type="PROSITE" id="PS51435">
    <property type="entry name" value="AP_NUCLEASE_F1_4"/>
    <property type="match status" value="1"/>
</dbReference>
<sequence>MQPVAIFNGNSVTDFIYWIESEAGLRGIGPKEECNFIKAHFSKTVRQEHDDWIAAEKVKSVTAKAEYLTKDVADLIAWLKKTYQLRDSKVTITNLHALIERMKTRSNASLLEYRSEFSDIGCTADNRRELVKHSVDSSRAPSMDFDGFLKHVDTQDSHNQILDQVIGSSDSRDCVFVELVTPPIETEVAAVPAAPVTSSAPAPFNIEDLATEFSKMALHVGAGKSIDTYQSAHSQLVQVKVLFSVVQGSFGANAPPKPNGGATVANGNGGGNGNGNGERKKFDVSTRKCFFCAKTWKENPEGKRHVKAERCQLLKECIRKGWPITEDLRNPETGEIWRMKDGKSIYKQLKNLVESSKVGMFTAGVHNCEGAGLTASEVGSCAFNPVVLDNSDEQYLRVGEEEYRLLTEVMGVIVGEPVTEKEAWDAWAEFGGLEDSEELPEVPCDMIGEVVRAAKADAMAKRMREEEEATGNKRVSPRRPDYQSPATSKAPHAMPAPKPVAFSPPPRPEPVPPEVSPAAPPKPAARYQYKKSTEMAAIDLDKRTIEILSRTTIEMSAMDLIAFSPHFRKKVNDISRTHWTIVDDVMDTENEAGSASVGLLQARLGSFAEDGSAENRMLMRKLFLEGGDESSLPQFVVDLLRHNAKELVGLDVLSKVAATVHRNSVAAESAVYWSVGNRPKGTKYFVYHGSGESDWDPSTQYSTHGSPYVRRLVFQELFEIDRVLLDTGAEMNVCSWNLANDAKEGTCVDRDVLMTMFNVAGGSSRMFGMLRDCKLRFPGPIRLLQKIFIAPKEEKTLFALLLGMPAISSLRARELFDSKGNLWHKLTSPDGSRSIHLLTCPVDSQRNVLEPGISRPKLDEHGMEEIPTWTEMLEGRPASLSVPSSGATNGRIRIVKDNCTWIASNLCNWASIQRIACDCNSLLRSMDGTVPMDHTVEVWSINFNSVRHFCFKSSRTQLQQLSNAAVVFGQEDKLGRSTYGHVFTAPFMLEHNFHQKFHVVVSGFESESAAEQARNGVSIWFDKDLFIGEPTYVNHSFHGWTAVEMEGRFVEVHYNQQVFISVYCPFASRGKIEREPYKRRFHAALAIHVMRLKRDGFTVLIGGDFNVAAESTDIHPRVIPLISSGFQEAERVLMRSLLSHVSDLWRGANPTLVGDFTTWFHLDRRRNEGMRYDMILGNGITALSARHAHEFTGSDHVPVVSVLHLCDFRMDFSHLLYDCSSDFEDSCSEVSSVAGFQECLRCGLDIQTPGSIECLRCQEPIELESEEEDEDPHSGVVEALFFDGDSSTCDELEALTSDSEGNFVDSEESTSNTTGVNKGESFSHQFVPVSSFLMGEKTLDLNSHLELSEGETVVGIVMPLLSDSGGLSDTSSGFLGNAKSSVFTKVKRVADKVRPVATSIPGGIKPDDWKPDLKGVEETVHQTRLTEERLDSLFNRCRKYPGFLTEVEIEFSKSRIRRYDGAFAFDLKERGRLKEGLFQPVRIHTIPHVPWNIRERPIPPAHFPKLIQLLREKLDAKVMEPSQGV</sequence>
<dbReference type="SUPFAM" id="SSF56219">
    <property type="entry name" value="DNase I-like"/>
    <property type="match status" value="1"/>
</dbReference>
<comment type="similarity">
    <text evidence="1">Belongs to the DNA repair enzymes AP/ExoA family.</text>
</comment>
<evidence type="ECO:0000256" key="3">
    <source>
        <dbReference type="ARBA" id="ARBA00022801"/>
    </source>
</evidence>
<feature type="compositionally biased region" description="Pro residues" evidence="8">
    <location>
        <begin position="494"/>
        <end position="523"/>
    </location>
</feature>
<dbReference type="InterPro" id="IPR021109">
    <property type="entry name" value="Peptidase_aspartic_dom_sf"/>
</dbReference>
<dbReference type="PANTHER" id="PTHR22748">
    <property type="entry name" value="AP ENDONUCLEASE"/>
    <property type="match status" value="1"/>
</dbReference>
<protein>
    <recommendedName>
        <fullName evidence="9">Endonuclease/exonuclease/phosphatase domain-containing protein</fullName>
    </recommendedName>
</protein>
<feature type="active site" evidence="5">
    <location>
        <position position="1063"/>
    </location>
</feature>
<evidence type="ECO:0000313" key="11">
    <source>
        <dbReference type="Proteomes" id="UP000320333"/>
    </source>
</evidence>
<evidence type="ECO:0000256" key="1">
    <source>
        <dbReference type="ARBA" id="ARBA00007092"/>
    </source>
</evidence>
<feature type="domain" description="Endonuclease/exonuclease/phosphatase" evidence="9">
    <location>
        <begin position="984"/>
        <end position="1196"/>
    </location>
</feature>
<gene>
    <name evidence="10" type="ORF">CcCBS67573_g10098</name>
</gene>
<feature type="site" description="Important for catalytic activity" evidence="7">
    <location>
        <position position="1173"/>
    </location>
</feature>
<feature type="region of interest" description="Disordered" evidence="8">
    <location>
        <begin position="254"/>
        <end position="279"/>
    </location>
</feature>
<dbReference type="GO" id="GO:0003906">
    <property type="term" value="F:DNA-(apurinic or apyrimidinic site) endonuclease activity"/>
    <property type="evidence" value="ECO:0007669"/>
    <property type="project" value="TreeGrafter"/>
</dbReference>
<comment type="caution">
    <text evidence="10">The sequence shown here is derived from an EMBL/GenBank/DDBJ whole genome shotgun (WGS) entry which is preliminary data.</text>
</comment>
<feature type="binding site" evidence="6">
    <location>
        <position position="1104"/>
    </location>
    <ligand>
        <name>Mg(2+)</name>
        <dbReference type="ChEBI" id="CHEBI:18420"/>
        <label>1</label>
    </ligand>
</feature>
<feature type="region of interest" description="Disordered" evidence="8">
    <location>
        <begin position="461"/>
        <end position="528"/>
    </location>
</feature>
<evidence type="ECO:0000313" key="10">
    <source>
        <dbReference type="EMBL" id="TPX50290.1"/>
    </source>
</evidence>
<dbReference type="InterPro" id="IPR036691">
    <property type="entry name" value="Endo/exonu/phosph_ase_sf"/>
</dbReference>
<feature type="binding site" evidence="6">
    <location>
        <position position="942"/>
    </location>
    <ligand>
        <name>Mg(2+)</name>
        <dbReference type="ChEBI" id="CHEBI:18420"/>
        <label>1</label>
    </ligand>
</feature>
<dbReference type="EMBL" id="QEAP01001175">
    <property type="protein sequence ID" value="TPX50290.1"/>
    <property type="molecule type" value="Genomic_DNA"/>
</dbReference>
<dbReference type="Gene3D" id="2.40.70.10">
    <property type="entry name" value="Acid Proteases"/>
    <property type="match status" value="1"/>
</dbReference>
<feature type="site" description="Transition state stabilizer" evidence="7">
    <location>
        <position position="1106"/>
    </location>
</feature>
<dbReference type="OrthoDB" id="5596707at2759"/>
<proteinExistence type="inferred from homology"/>
<dbReference type="PANTHER" id="PTHR22748:SF4">
    <property type="entry name" value="DNA-(APURINIC OR APYRIMIDINIC SITE) ENDONUCLEASE 2"/>
    <property type="match status" value="1"/>
</dbReference>
<evidence type="ECO:0000259" key="9">
    <source>
        <dbReference type="Pfam" id="PF03372"/>
    </source>
</evidence>
<feature type="compositionally biased region" description="Gly residues" evidence="8">
    <location>
        <begin position="267"/>
        <end position="276"/>
    </location>
</feature>
<comment type="cofactor">
    <cofactor evidence="6">
        <name>Mg(2+)</name>
        <dbReference type="ChEBI" id="CHEBI:18420"/>
    </cofactor>
    <cofactor evidence="6">
        <name>Mn(2+)</name>
        <dbReference type="ChEBI" id="CHEBI:29035"/>
    </cofactor>
    <text evidence="6">Probably binds two magnesium or manganese ions per subunit.</text>
</comment>
<organism evidence="10 11">
    <name type="scientific">Chytriomyces confervae</name>
    <dbReference type="NCBI Taxonomy" id="246404"/>
    <lineage>
        <taxon>Eukaryota</taxon>
        <taxon>Fungi</taxon>
        <taxon>Fungi incertae sedis</taxon>
        <taxon>Chytridiomycota</taxon>
        <taxon>Chytridiomycota incertae sedis</taxon>
        <taxon>Chytridiomycetes</taxon>
        <taxon>Chytridiales</taxon>
        <taxon>Chytriomycetaceae</taxon>
        <taxon>Chytriomyces</taxon>
    </lineage>
</organism>
<keyword evidence="11" id="KW-1185">Reference proteome</keyword>
<keyword evidence="4 6" id="KW-0460">Magnesium</keyword>
<feature type="site" description="Interaction with DNA substrate" evidence="7">
    <location>
        <position position="1196"/>
    </location>
</feature>
<dbReference type="Pfam" id="PF03372">
    <property type="entry name" value="Exo_endo_phos"/>
    <property type="match status" value="1"/>
</dbReference>
<dbReference type="GO" id="GO:0008081">
    <property type="term" value="F:phosphoric diester hydrolase activity"/>
    <property type="evidence" value="ECO:0007669"/>
    <property type="project" value="TreeGrafter"/>
</dbReference>
<dbReference type="GO" id="GO:0005634">
    <property type="term" value="C:nucleus"/>
    <property type="evidence" value="ECO:0007669"/>
    <property type="project" value="TreeGrafter"/>
</dbReference>
<feature type="binding site" evidence="6">
    <location>
        <position position="1195"/>
    </location>
    <ligand>
        <name>Mg(2+)</name>
        <dbReference type="ChEBI" id="CHEBI:18420"/>
        <label>1</label>
    </ligand>
</feature>
<reference evidence="10 11" key="1">
    <citation type="journal article" date="2019" name="Sci. Rep.">
        <title>Comparative genomics of chytrid fungi reveal insights into the obligate biotrophic and pathogenic lifestyle of Synchytrium endobioticum.</title>
        <authorList>
            <person name="van de Vossenberg B.T.L.H."/>
            <person name="Warris S."/>
            <person name="Nguyen H.D.T."/>
            <person name="van Gent-Pelzer M.P.E."/>
            <person name="Joly D.L."/>
            <person name="van de Geest H.C."/>
            <person name="Bonants P.J.M."/>
            <person name="Smith D.S."/>
            <person name="Levesque C.A."/>
            <person name="van der Lee T.A.J."/>
        </authorList>
    </citation>
    <scope>NUCLEOTIDE SEQUENCE [LARGE SCALE GENOMIC DNA]</scope>
    <source>
        <strain evidence="10 11">CBS 675.73</strain>
    </source>
</reference>
<evidence type="ECO:0000256" key="2">
    <source>
        <dbReference type="ARBA" id="ARBA00022723"/>
    </source>
</evidence>
<evidence type="ECO:0000256" key="7">
    <source>
        <dbReference type="PIRSR" id="PIRSR604808-3"/>
    </source>
</evidence>
<name>A0A507DHH8_9FUNG</name>
<feature type="active site" description="Proton donor/acceptor" evidence="5">
    <location>
        <position position="1104"/>
    </location>
</feature>
<dbReference type="Proteomes" id="UP000320333">
    <property type="component" value="Unassembled WGS sequence"/>
</dbReference>
<keyword evidence="6" id="KW-0464">Manganese</keyword>
<feature type="binding site" evidence="6">
    <location>
        <position position="1106"/>
    </location>
    <ligand>
        <name>Mg(2+)</name>
        <dbReference type="ChEBI" id="CHEBI:18420"/>
        <label>1</label>
    </ligand>
</feature>
<keyword evidence="2 6" id="KW-0479">Metal-binding</keyword>
<evidence type="ECO:0000256" key="6">
    <source>
        <dbReference type="PIRSR" id="PIRSR604808-2"/>
    </source>
</evidence>